<dbReference type="SUPFAM" id="SSF51294">
    <property type="entry name" value="Hedgehog/intein (Hint) domain"/>
    <property type="match status" value="1"/>
</dbReference>
<comment type="subcellular location">
    <subcellularLocation>
        <location evidence="1">Secreted</location>
    </subcellularLocation>
</comment>
<dbReference type="InterPro" id="IPR052140">
    <property type="entry name" value="Dev_Signal_Hedgehog-like"/>
</dbReference>
<feature type="domain" description="Hint" evidence="8">
    <location>
        <begin position="811"/>
        <end position="926"/>
    </location>
</feature>
<dbReference type="InterPro" id="IPR006141">
    <property type="entry name" value="Intein_N"/>
</dbReference>
<evidence type="ECO:0000256" key="3">
    <source>
        <dbReference type="ARBA" id="ARBA00022525"/>
    </source>
</evidence>
<feature type="compositionally biased region" description="Basic and acidic residues" evidence="5">
    <location>
        <begin position="479"/>
        <end position="489"/>
    </location>
</feature>
<evidence type="ECO:0000259" key="7">
    <source>
        <dbReference type="SMART" id="SM00305"/>
    </source>
</evidence>
<feature type="compositionally biased region" description="Polar residues" evidence="5">
    <location>
        <begin position="309"/>
        <end position="323"/>
    </location>
</feature>
<proteinExistence type="predicted"/>
<dbReference type="SMART" id="SM00306">
    <property type="entry name" value="HintN"/>
    <property type="match status" value="1"/>
</dbReference>
<feature type="compositionally biased region" description="Acidic residues" evidence="5">
    <location>
        <begin position="677"/>
        <end position="700"/>
    </location>
</feature>
<dbReference type="GO" id="GO:0005576">
    <property type="term" value="C:extracellular region"/>
    <property type="evidence" value="ECO:0007669"/>
    <property type="project" value="UniProtKB-SubCell"/>
</dbReference>
<feature type="domain" description="Hint" evidence="7">
    <location>
        <begin position="928"/>
        <end position="972"/>
    </location>
</feature>
<organism evidence="9 10">
    <name type="scientific">Diploscapter pachys</name>
    <dbReference type="NCBI Taxonomy" id="2018661"/>
    <lineage>
        <taxon>Eukaryota</taxon>
        <taxon>Metazoa</taxon>
        <taxon>Ecdysozoa</taxon>
        <taxon>Nematoda</taxon>
        <taxon>Chromadorea</taxon>
        <taxon>Rhabditida</taxon>
        <taxon>Rhabditina</taxon>
        <taxon>Rhabditomorpha</taxon>
        <taxon>Rhabditoidea</taxon>
        <taxon>Rhabditidae</taxon>
        <taxon>Diploscapter</taxon>
    </lineage>
</organism>
<keyword evidence="4 6" id="KW-0732">Signal</keyword>
<dbReference type="OrthoDB" id="5212at2759"/>
<dbReference type="GO" id="GO:0016539">
    <property type="term" value="P:intein-mediated protein splicing"/>
    <property type="evidence" value="ECO:0007669"/>
    <property type="project" value="InterPro"/>
</dbReference>
<feature type="signal peptide" evidence="6">
    <location>
        <begin position="1"/>
        <end position="20"/>
    </location>
</feature>
<dbReference type="PANTHER" id="PTHR46706:SF12">
    <property type="entry name" value="PROTEIN QUA-1-RELATED"/>
    <property type="match status" value="1"/>
</dbReference>
<dbReference type="EMBL" id="LIAE01007040">
    <property type="protein sequence ID" value="PAV82544.1"/>
    <property type="molecule type" value="Genomic_DNA"/>
</dbReference>
<dbReference type="InterPro" id="IPR003587">
    <property type="entry name" value="Hint_dom_N"/>
</dbReference>
<protein>
    <recommendedName>
        <fullName evidence="11">Hint domain-containing protein</fullName>
    </recommendedName>
</protein>
<keyword evidence="3" id="KW-0964">Secreted</keyword>
<accession>A0A2A2L8R6</accession>
<keyword evidence="2" id="KW-0217">Developmental protein</keyword>
<dbReference type="PROSITE" id="PS50817">
    <property type="entry name" value="INTEIN_N_TER"/>
    <property type="match status" value="1"/>
</dbReference>
<feature type="compositionally biased region" description="Low complexity" evidence="5">
    <location>
        <begin position="263"/>
        <end position="287"/>
    </location>
</feature>
<feature type="compositionally biased region" description="Acidic residues" evidence="5">
    <location>
        <begin position="622"/>
        <end position="654"/>
    </location>
</feature>
<dbReference type="InterPro" id="IPR003586">
    <property type="entry name" value="Hint_dom_C"/>
</dbReference>
<feature type="chain" id="PRO_5012855818" description="Hint domain-containing protein" evidence="6">
    <location>
        <begin position="21"/>
        <end position="1023"/>
    </location>
</feature>
<sequence length="1023" mass="107915">MWQLLLLLPLVASLSYRCQEDQVLVVQSFGNDTIRMHCQRLDLCGYENLKCNYDVLQPKCGGNVNFVSHVSQQTSTAPVEHTCCTLFNPRPPYSVPTHTGNDCFLYELPDGSSGNVTQAPSDGSEQYTVLKSSADIPTQLDGLTGYHLRLFLLTNKAPPTLLVKGIERQLQGYRVTICRPKCIAREDTENYEKSIINIEGDEEKRWKAIRWSSWKSETWSSWNVQKQAAAAAEKAARERQGLAGIGAGGLGGIAAVASASASANAGGDAKGDSNNESDNAANSSYENQNANTGDANAGSKGDAGAAQRENAQGDKSGNININIYTPGARESDGGPAAVANANSTSILNAGNGTKEHENGKPAPPDGGHSGGAVSESPLASTESPPTLGGDSSPASTKPFLVGSSGPIEVGSSAPPLGESTPGSTNEGNKSGDENGGLYGAGAPEPEKTEAPTTKQPDDKDLTTPEGDNEIEPPKNVVDLPKKNDKGDGKEDGEDENTVRVGGFLQEKPGNETGEAKGDGKVSGDGPGGETDKADTVHLITEGEEGTNVNDEDGKRPTTGSNEVSVEDKSLLSTTEEPAEGIKVDPLTSTDAPEGAPGAPGAPGAGTGANNSSETVGVHQLPTDEEDAHELPDDGDEEGEETEEDGTEPEGTDAEEAGKGEEGGEPGRPGGPGNTGSEPDDNNNTEVDITEPEEIETETGDPLDTGNGGDPGDNDAAIPRVRPNKKKPNKPHKKGNNKRHRKKKHHRRGERPQQAGVQMRPLRRENANGVQARGPLLNQAPVGQANAAAAAAEPAAAAAADAAAAGGGGGGRNCFPADSLVTTVMGIKRMDELNVGDYVLVPSAGNVLRYERIEMFYHREPQTVAEFYVLETEMGRQLSLTDRHLLPTGNCRKMQIIASQHDGIETAMRESRYASRAKEGECVLSVGMDGEIQADRIVKISRRISKGIYSPMTVEGSLLADGVLTSCFSHFESHTVHKMIFDLLVYVKQLTGQFTWTPVSEAPVPSFVDYVDVLSHLALPFYSH</sequence>
<dbReference type="Pfam" id="PF01079">
    <property type="entry name" value="Hint"/>
    <property type="match status" value="1"/>
</dbReference>
<evidence type="ECO:0000256" key="6">
    <source>
        <dbReference type="SAM" id="SignalP"/>
    </source>
</evidence>
<evidence type="ECO:0000259" key="8">
    <source>
        <dbReference type="SMART" id="SM00306"/>
    </source>
</evidence>
<dbReference type="Gene3D" id="2.170.16.10">
    <property type="entry name" value="Hedgehog/Intein (Hint) domain"/>
    <property type="match status" value="1"/>
</dbReference>
<evidence type="ECO:0000256" key="1">
    <source>
        <dbReference type="ARBA" id="ARBA00004613"/>
    </source>
</evidence>
<dbReference type="InterPro" id="IPR036844">
    <property type="entry name" value="Hint_dom_sf"/>
</dbReference>
<evidence type="ECO:0000313" key="10">
    <source>
        <dbReference type="Proteomes" id="UP000218231"/>
    </source>
</evidence>
<dbReference type="Proteomes" id="UP000218231">
    <property type="component" value="Unassembled WGS sequence"/>
</dbReference>
<dbReference type="InterPro" id="IPR001767">
    <property type="entry name" value="Hedgehog_Hint"/>
</dbReference>
<feature type="compositionally biased region" description="Polar residues" evidence="5">
    <location>
        <begin position="340"/>
        <end position="351"/>
    </location>
</feature>
<dbReference type="AlphaFoldDB" id="A0A2A2L8R6"/>
<dbReference type="PANTHER" id="PTHR46706">
    <property type="entry name" value="PROTEIN QUA-1-RELATED"/>
    <property type="match status" value="1"/>
</dbReference>
<reference evidence="9 10" key="1">
    <citation type="journal article" date="2017" name="Curr. Biol.">
        <title>Genome architecture and evolution of a unichromosomal asexual nematode.</title>
        <authorList>
            <person name="Fradin H."/>
            <person name="Zegar C."/>
            <person name="Gutwein M."/>
            <person name="Lucas J."/>
            <person name="Kovtun M."/>
            <person name="Corcoran D."/>
            <person name="Baugh L.R."/>
            <person name="Kiontke K."/>
            <person name="Gunsalus K."/>
            <person name="Fitch D.H."/>
            <person name="Piano F."/>
        </authorList>
    </citation>
    <scope>NUCLEOTIDE SEQUENCE [LARGE SCALE GENOMIC DNA]</scope>
    <source>
        <strain evidence="9">PF1309</strain>
    </source>
</reference>
<dbReference type="CDD" id="cd00081">
    <property type="entry name" value="Hint"/>
    <property type="match status" value="1"/>
</dbReference>
<feature type="compositionally biased region" description="Basic residues" evidence="5">
    <location>
        <begin position="721"/>
        <end position="748"/>
    </location>
</feature>
<feature type="region of interest" description="Disordered" evidence="5">
    <location>
        <begin position="263"/>
        <end position="762"/>
    </location>
</feature>
<dbReference type="GO" id="GO:0016540">
    <property type="term" value="P:protein autoprocessing"/>
    <property type="evidence" value="ECO:0007669"/>
    <property type="project" value="InterPro"/>
</dbReference>
<evidence type="ECO:0000256" key="5">
    <source>
        <dbReference type="SAM" id="MobiDB-lite"/>
    </source>
</evidence>
<keyword evidence="10" id="KW-1185">Reference proteome</keyword>
<gene>
    <name evidence="9" type="ORF">WR25_26682</name>
</gene>
<dbReference type="SMART" id="SM00305">
    <property type="entry name" value="HintC"/>
    <property type="match status" value="1"/>
</dbReference>
<comment type="caution">
    <text evidence="9">The sequence shown here is derived from an EMBL/GenBank/DDBJ whole genome shotgun (WGS) entry which is preliminary data.</text>
</comment>
<name>A0A2A2L8R6_9BILA</name>
<evidence type="ECO:0000313" key="9">
    <source>
        <dbReference type="EMBL" id="PAV82544.1"/>
    </source>
</evidence>
<evidence type="ECO:0008006" key="11">
    <source>
        <dbReference type="Google" id="ProtNLM"/>
    </source>
</evidence>
<dbReference type="STRING" id="2018661.A0A2A2L8R6"/>
<evidence type="ECO:0000256" key="2">
    <source>
        <dbReference type="ARBA" id="ARBA00022473"/>
    </source>
</evidence>
<feature type="compositionally biased region" description="Basic and acidic residues" evidence="5">
    <location>
        <begin position="444"/>
        <end position="462"/>
    </location>
</feature>
<evidence type="ECO:0000256" key="4">
    <source>
        <dbReference type="ARBA" id="ARBA00022729"/>
    </source>
</evidence>